<gene>
    <name evidence="2" type="ORF">GQR42_15105</name>
</gene>
<dbReference type="NCBIfam" id="TIGR02595">
    <property type="entry name" value="PEP_CTERM"/>
    <property type="match status" value="1"/>
</dbReference>
<dbReference type="InterPro" id="IPR013424">
    <property type="entry name" value="Ice-binding_C"/>
</dbReference>
<dbReference type="AlphaFoldDB" id="A0A857D508"/>
<accession>A0A857D508</accession>
<dbReference type="RefSeq" id="WP_158200574.1">
    <property type="nucleotide sequence ID" value="NZ_CP046973.1"/>
</dbReference>
<feature type="chain" id="PRO_5032987411" evidence="1">
    <location>
        <begin position="28"/>
        <end position="322"/>
    </location>
</feature>
<sequence>MYKFKTLWQATLTATFTFTLASGNALGGTFSGFAFDPGKIDSGIPGFVGPDGLGVISPNNTVNPIFKGWATGFTNYLPAPGVLPQWQTPERTLGQVTGTFDGIASLGELTAQQITDGVSPGQITLTFDSAIIDGDGADFAVFENGFGFDETGSLFAELAYVEVSTNGIDFVRFPRVSLTQDSIAPEGRIDPTPVDNLAGKHVNNGVVFAGNSFVRSSWGTPFDLSVLKDLPLVQSGVVNLNSINFVRIVDIPGNGTFLDSENRPIYDPWQTPIPGSGGFDLEAVGVIHSQSVPEPTSIVAIALAGVLGASLRRSVNRAKSSR</sequence>
<dbReference type="EMBL" id="CP046973">
    <property type="protein sequence ID" value="QGZ90653.1"/>
    <property type="molecule type" value="Genomic_DNA"/>
</dbReference>
<feature type="signal peptide" evidence="1">
    <location>
        <begin position="1"/>
        <end position="27"/>
    </location>
</feature>
<evidence type="ECO:0000256" key="1">
    <source>
        <dbReference type="SAM" id="SignalP"/>
    </source>
</evidence>
<protein>
    <submittedName>
        <fullName evidence="2">PEP-CTERM sorting domain-containing protein</fullName>
    </submittedName>
</protein>
<evidence type="ECO:0000313" key="3">
    <source>
        <dbReference type="Proteomes" id="UP000438345"/>
    </source>
</evidence>
<proteinExistence type="predicted"/>
<organism evidence="2 3">
    <name type="scientific">Microcystis aeruginosa FD4</name>
    <dbReference type="NCBI Taxonomy" id="2686288"/>
    <lineage>
        <taxon>Bacteria</taxon>
        <taxon>Bacillati</taxon>
        <taxon>Cyanobacteriota</taxon>
        <taxon>Cyanophyceae</taxon>
        <taxon>Oscillatoriophycideae</taxon>
        <taxon>Chroococcales</taxon>
        <taxon>Microcystaceae</taxon>
        <taxon>Microcystis</taxon>
    </lineage>
</organism>
<dbReference type="Proteomes" id="UP000438345">
    <property type="component" value="Chromosome"/>
</dbReference>
<keyword evidence="1" id="KW-0732">Signal</keyword>
<reference evidence="2 3" key="1">
    <citation type="submission" date="2019-12" db="EMBL/GenBank/DDBJ databases">
        <title>Complete genome sequence of Microcystis aeruginosa strain FD4.</title>
        <authorList>
            <person name="Urakawa H."/>
        </authorList>
    </citation>
    <scope>NUCLEOTIDE SEQUENCE [LARGE SCALE GENOMIC DNA]</scope>
    <source>
        <strain evidence="2 3">FD4</strain>
    </source>
</reference>
<evidence type="ECO:0000313" key="2">
    <source>
        <dbReference type="EMBL" id="QGZ90653.1"/>
    </source>
</evidence>
<name>A0A857D508_MICAE</name>